<organism evidence="2 3">
    <name type="scientific">Romanomermis culicivorax</name>
    <name type="common">Nematode worm</name>
    <dbReference type="NCBI Taxonomy" id="13658"/>
    <lineage>
        <taxon>Eukaryota</taxon>
        <taxon>Metazoa</taxon>
        <taxon>Ecdysozoa</taxon>
        <taxon>Nematoda</taxon>
        <taxon>Enoplea</taxon>
        <taxon>Dorylaimia</taxon>
        <taxon>Mermithida</taxon>
        <taxon>Mermithoidea</taxon>
        <taxon>Mermithidae</taxon>
        <taxon>Romanomermis</taxon>
    </lineage>
</organism>
<reference evidence="3" key="1">
    <citation type="submission" date="2022-11" db="UniProtKB">
        <authorList>
            <consortium name="WormBaseParasite"/>
        </authorList>
    </citation>
    <scope>IDENTIFICATION</scope>
</reference>
<dbReference type="Proteomes" id="UP000887565">
    <property type="component" value="Unplaced"/>
</dbReference>
<evidence type="ECO:0000313" key="3">
    <source>
        <dbReference type="WBParaSite" id="nRc.2.0.1.t44216-RA"/>
    </source>
</evidence>
<keyword evidence="1" id="KW-1133">Transmembrane helix</keyword>
<dbReference type="WBParaSite" id="nRc.2.0.1.t44216-RA">
    <property type="protein sequence ID" value="nRc.2.0.1.t44216-RA"/>
    <property type="gene ID" value="nRc.2.0.1.g44216"/>
</dbReference>
<name>A0A915L166_ROMCU</name>
<feature type="transmembrane region" description="Helical" evidence="1">
    <location>
        <begin position="40"/>
        <end position="61"/>
    </location>
</feature>
<keyword evidence="1" id="KW-0812">Transmembrane</keyword>
<evidence type="ECO:0000313" key="2">
    <source>
        <dbReference type="Proteomes" id="UP000887565"/>
    </source>
</evidence>
<dbReference type="AlphaFoldDB" id="A0A915L166"/>
<proteinExistence type="predicted"/>
<keyword evidence="1" id="KW-0472">Membrane</keyword>
<protein>
    <submittedName>
        <fullName evidence="3">Uncharacterized protein</fullName>
    </submittedName>
</protein>
<evidence type="ECO:0000256" key="1">
    <source>
        <dbReference type="SAM" id="Phobius"/>
    </source>
</evidence>
<accession>A0A915L166</accession>
<sequence>MTNKTIKINASKATRMYSQVIFLVTPQPSMDAALTAFVDASVVILIGFIDASVAVIVSALFSE</sequence>
<keyword evidence="2" id="KW-1185">Reference proteome</keyword>